<feature type="region of interest" description="Disordered" evidence="1">
    <location>
        <begin position="817"/>
        <end position="867"/>
    </location>
</feature>
<feature type="region of interest" description="Disordered" evidence="1">
    <location>
        <begin position="743"/>
        <end position="768"/>
    </location>
</feature>
<dbReference type="AlphaFoldDB" id="A0A4P9XEG7"/>
<feature type="compositionally biased region" description="Pro residues" evidence="1">
    <location>
        <begin position="433"/>
        <end position="445"/>
    </location>
</feature>
<protein>
    <submittedName>
        <fullName evidence="2">Uncharacterized protein</fullName>
    </submittedName>
</protein>
<sequence length="867" mass="90020">MSSAPHAYVREPMPSSASDAGVLPARAPAIGSNGPPSLLEDLFQGSLWKARARRRRPEAFHASRWSEAFMNAVAAPAMTAMVAEDAMDRGDGCHGPDGMERPDRAMPQAAPIGEWRSHRGRSHRRVASRRVVRRRVARRPAGGAAHAERMLRRPHAAAADTCGHGAGAPFAASEPVRGALKRGDPDAGRRGYRRRQQTLAGVLPTAAAAARRPAPPSGEPPLAASTAPCRILRAAAARPRPRRPRPPPTRRFDALQPHAVIGDGELPGLPPRRPAPPRDRPAPPARPGAAVAPRGGSRSHSWGRPMTATPPPPPLPPLPSLPTVTSVATTATVTATPPRSPPRSPWPAAAAPLGVPALGPAVAGEAAPPPTPAMFTFRSAVKRPRSSLSLGALLLAAEQDGPLSHGGADAEPADRPKRLGSQATPPVSRWPLSLPPPPPPPPPPSKADLNALLLSRLRQLRTSGSTESLTDPASSPSPSPADLATTTTTTAATDAATDAALHGLLPPLTPRSFSLPSTGAATPASPHGSAAILSSASAPRPFPAGAVPRLSPPPVRPRRGAPEDPMAVAMRCASSGAASDTSITTTTTAAAAAAAVDLSLDRARDDDNDDSVDDASDASEDAGDGSGGTDAPRGEAEIHESIRRMDQQIRHCMEGQREQVVLLAALKQQVAARQQHAERLRDTLVQWQRMGCPPADDAVTAFRAAYNDAIVASDRAHVVKLGIDNTAETIDQLMRNRRVQMAEAAGRLQRRAPRPRRPAPPPSLLPGTLATAATPAAATIAPTVAVLAATPAATWPDIPMTPDLPVTQFTTLATAAAGPIAGPPATRSSNSPSAPRRRRHEDPSARRAAIEAAPAARDPHATPPASA</sequence>
<accession>A0A4P9XEG7</accession>
<feature type="compositionally biased region" description="Basic and acidic residues" evidence="1">
    <location>
        <begin position="840"/>
        <end position="849"/>
    </location>
</feature>
<feature type="region of interest" description="Disordered" evidence="1">
    <location>
        <begin position="116"/>
        <end position="151"/>
    </location>
</feature>
<evidence type="ECO:0000256" key="1">
    <source>
        <dbReference type="SAM" id="MobiDB-lite"/>
    </source>
</evidence>
<dbReference type="EMBL" id="ML014116">
    <property type="protein sequence ID" value="RKP03908.1"/>
    <property type="molecule type" value="Genomic_DNA"/>
</dbReference>
<dbReference type="Proteomes" id="UP000274922">
    <property type="component" value="Unassembled WGS sequence"/>
</dbReference>
<feature type="compositionally biased region" description="Low complexity" evidence="1">
    <location>
        <begin position="469"/>
        <end position="501"/>
    </location>
</feature>
<name>A0A4P9XEG7_9FUNG</name>
<feature type="compositionally biased region" description="Basic residues" evidence="1">
    <location>
        <begin position="118"/>
        <end position="138"/>
    </location>
</feature>
<feature type="compositionally biased region" description="Acidic residues" evidence="1">
    <location>
        <begin position="606"/>
        <end position="623"/>
    </location>
</feature>
<organism evidence="2 3">
    <name type="scientific">Caulochytrium protostelioides</name>
    <dbReference type="NCBI Taxonomy" id="1555241"/>
    <lineage>
        <taxon>Eukaryota</taxon>
        <taxon>Fungi</taxon>
        <taxon>Fungi incertae sedis</taxon>
        <taxon>Chytridiomycota</taxon>
        <taxon>Chytridiomycota incertae sedis</taxon>
        <taxon>Chytridiomycetes</taxon>
        <taxon>Caulochytriales</taxon>
        <taxon>Caulochytriaceae</taxon>
        <taxon>Caulochytrium</taxon>
    </lineage>
</organism>
<evidence type="ECO:0000313" key="3">
    <source>
        <dbReference type="Proteomes" id="UP000274922"/>
    </source>
</evidence>
<evidence type="ECO:0000313" key="2">
    <source>
        <dbReference type="EMBL" id="RKP03908.1"/>
    </source>
</evidence>
<keyword evidence="3" id="KW-1185">Reference proteome</keyword>
<feature type="compositionally biased region" description="Pro residues" evidence="1">
    <location>
        <begin position="308"/>
        <end position="320"/>
    </location>
</feature>
<feature type="region of interest" description="Disordered" evidence="1">
    <location>
        <begin position="602"/>
        <end position="634"/>
    </location>
</feature>
<feature type="compositionally biased region" description="Low complexity" evidence="1">
    <location>
        <begin position="198"/>
        <end position="212"/>
    </location>
</feature>
<feature type="compositionally biased region" description="Low complexity" evidence="1">
    <location>
        <begin position="346"/>
        <end position="366"/>
    </location>
</feature>
<feature type="compositionally biased region" description="Low complexity" evidence="1">
    <location>
        <begin position="321"/>
        <end position="337"/>
    </location>
</feature>
<feature type="compositionally biased region" description="Low complexity" evidence="1">
    <location>
        <begin position="449"/>
        <end position="461"/>
    </location>
</feature>
<feature type="compositionally biased region" description="Low complexity" evidence="1">
    <location>
        <begin position="817"/>
        <end position="834"/>
    </location>
</feature>
<feature type="compositionally biased region" description="Basic residues" evidence="1">
    <location>
        <begin position="748"/>
        <end position="757"/>
    </location>
</feature>
<gene>
    <name evidence="2" type="ORF">CXG81DRAFT_16614</name>
</gene>
<feature type="compositionally biased region" description="Low complexity" evidence="1">
    <location>
        <begin position="220"/>
        <end position="238"/>
    </location>
</feature>
<proteinExistence type="predicted"/>
<feature type="compositionally biased region" description="Low complexity" evidence="1">
    <location>
        <begin position="287"/>
        <end position="296"/>
    </location>
</feature>
<feature type="region of interest" description="Disordered" evidence="1">
    <location>
        <begin position="400"/>
        <end position="562"/>
    </location>
</feature>
<feature type="region of interest" description="Disordered" evidence="1">
    <location>
        <begin position="168"/>
        <end position="374"/>
    </location>
</feature>
<reference evidence="3" key="1">
    <citation type="journal article" date="2018" name="Nat. Microbiol.">
        <title>Leveraging single-cell genomics to expand the fungal tree of life.</title>
        <authorList>
            <person name="Ahrendt S.R."/>
            <person name="Quandt C.A."/>
            <person name="Ciobanu D."/>
            <person name="Clum A."/>
            <person name="Salamov A."/>
            <person name="Andreopoulos B."/>
            <person name="Cheng J.F."/>
            <person name="Woyke T."/>
            <person name="Pelin A."/>
            <person name="Henrissat B."/>
            <person name="Reynolds N.K."/>
            <person name="Benny G.L."/>
            <person name="Smith M.E."/>
            <person name="James T.Y."/>
            <person name="Grigoriev I.V."/>
        </authorList>
    </citation>
    <scope>NUCLEOTIDE SEQUENCE [LARGE SCALE GENOMIC DNA]</scope>
    <source>
        <strain evidence="3">ATCC 52028</strain>
    </source>
</reference>
<feature type="compositionally biased region" description="Polar residues" evidence="1">
    <location>
        <begin position="511"/>
        <end position="520"/>
    </location>
</feature>